<dbReference type="Proteomes" id="UP001498398">
    <property type="component" value="Unassembled WGS sequence"/>
</dbReference>
<evidence type="ECO:0000313" key="3">
    <source>
        <dbReference type="Proteomes" id="UP001498398"/>
    </source>
</evidence>
<accession>A0ABR1JU47</accession>
<reference evidence="2 3" key="1">
    <citation type="submission" date="2024-01" db="EMBL/GenBank/DDBJ databases">
        <title>A draft genome for the cacao thread blight pathogen Marasmiellus scandens.</title>
        <authorList>
            <person name="Baruah I.K."/>
            <person name="Leung J."/>
            <person name="Bukari Y."/>
            <person name="Amoako-Attah I."/>
            <person name="Meinhardt L.W."/>
            <person name="Bailey B.A."/>
            <person name="Cohen S.P."/>
        </authorList>
    </citation>
    <scope>NUCLEOTIDE SEQUENCE [LARGE SCALE GENOMIC DNA]</scope>
    <source>
        <strain evidence="2 3">GH-19</strain>
    </source>
</reference>
<keyword evidence="3" id="KW-1185">Reference proteome</keyword>
<comment type="caution">
    <text evidence="2">The sequence shown here is derived from an EMBL/GenBank/DDBJ whole genome shotgun (WGS) entry which is preliminary data.</text>
</comment>
<evidence type="ECO:0000313" key="2">
    <source>
        <dbReference type="EMBL" id="KAK7467399.1"/>
    </source>
</evidence>
<feature type="compositionally biased region" description="Low complexity" evidence="1">
    <location>
        <begin position="57"/>
        <end position="82"/>
    </location>
</feature>
<name>A0ABR1JU47_9AGAR</name>
<proteinExistence type="predicted"/>
<gene>
    <name evidence="2" type="ORF">VKT23_004455</name>
</gene>
<sequence length="260" mass="28822">MLLRLTSSDMLNTNLVDASTGETLYNVITFVVDSRDTSPPLPDATLPFGIISPSIASTSSKTSSPACAPPAKEKAQPAPTTPSSTQHRKTEIRASQSGALLADIIWNGRRPDITLLGQHVGPLTALFDTTTVPLLPDTLAIRSRFDTEFVWTATAHSLTLVDLDSDQTKGTFHQNVFRVSSSSNSFINARIPGVGHSYLEFESHPLAEDVELIVSFFMMEILRRGRFSLTPYMFDRPKLWQIIEARDMIMRRLTSRRNTL</sequence>
<dbReference type="EMBL" id="JBANRG010000004">
    <property type="protein sequence ID" value="KAK7467399.1"/>
    <property type="molecule type" value="Genomic_DNA"/>
</dbReference>
<evidence type="ECO:0000256" key="1">
    <source>
        <dbReference type="SAM" id="MobiDB-lite"/>
    </source>
</evidence>
<feature type="region of interest" description="Disordered" evidence="1">
    <location>
        <begin position="57"/>
        <end position="92"/>
    </location>
</feature>
<protein>
    <submittedName>
        <fullName evidence="2">Uncharacterized protein</fullName>
    </submittedName>
</protein>
<organism evidence="2 3">
    <name type="scientific">Marasmiellus scandens</name>
    <dbReference type="NCBI Taxonomy" id="2682957"/>
    <lineage>
        <taxon>Eukaryota</taxon>
        <taxon>Fungi</taxon>
        <taxon>Dikarya</taxon>
        <taxon>Basidiomycota</taxon>
        <taxon>Agaricomycotina</taxon>
        <taxon>Agaricomycetes</taxon>
        <taxon>Agaricomycetidae</taxon>
        <taxon>Agaricales</taxon>
        <taxon>Marasmiineae</taxon>
        <taxon>Omphalotaceae</taxon>
        <taxon>Marasmiellus</taxon>
    </lineage>
</organism>